<evidence type="ECO:0000256" key="8">
    <source>
        <dbReference type="ARBA" id="ARBA00023264"/>
    </source>
</evidence>
<dbReference type="OrthoDB" id="3171056at2"/>
<keyword evidence="7" id="KW-0443">Lipid metabolism</keyword>
<keyword evidence="6" id="KW-0067">ATP-binding</keyword>
<protein>
    <submittedName>
        <fullName evidence="10">Diacylglycerol kinase</fullName>
    </submittedName>
</protein>
<keyword evidence="8" id="KW-1208">Phospholipid metabolism</keyword>
<proteinExistence type="inferred from homology"/>
<dbReference type="PANTHER" id="PTHR12358">
    <property type="entry name" value="SPHINGOSINE KINASE"/>
    <property type="match status" value="1"/>
</dbReference>
<evidence type="ECO:0000256" key="4">
    <source>
        <dbReference type="ARBA" id="ARBA00022741"/>
    </source>
</evidence>
<evidence type="ECO:0000256" key="3">
    <source>
        <dbReference type="ARBA" id="ARBA00022679"/>
    </source>
</evidence>
<keyword evidence="5 10" id="KW-0418">Kinase</keyword>
<dbReference type="InterPro" id="IPR016064">
    <property type="entry name" value="NAD/diacylglycerol_kinase_sf"/>
</dbReference>
<evidence type="ECO:0000313" key="11">
    <source>
        <dbReference type="Proteomes" id="UP000054078"/>
    </source>
</evidence>
<dbReference type="RefSeq" id="WP_059054584.1">
    <property type="nucleotide sequence ID" value="NZ_LOJF01000009.1"/>
</dbReference>
<dbReference type="InterPro" id="IPR050187">
    <property type="entry name" value="Lipid_Phosphate_FormReg"/>
</dbReference>
<dbReference type="EMBL" id="LOJF01000009">
    <property type="protein sequence ID" value="KUH58486.1"/>
    <property type="molecule type" value="Genomic_DNA"/>
</dbReference>
<evidence type="ECO:0000256" key="1">
    <source>
        <dbReference type="ARBA" id="ARBA00001946"/>
    </source>
</evidence>
<dbReference type="STRING" id="1299998.AUL39_05690"/>
<dbReference type="Gene3D" id="2.60.200.40">
    <property type="match status" value="1"/>
</dbReference>
<dbReference type="SUPFAM" id="SSF111331">
    <property type="entry name" value="NAD kinase/diacylglycerol kinase-like"/>
    <property type="match status" value="1"/>
</dbReference>
<dbReference type="PANTHER" id="PTHR12358:SF106">
    <property type="entry name" value="LIPID KINASE YEGS"/>
    <property type="match status" value="1"/>
</dbReference>
<dbReference type="InterPro" id="IPR001206">
    <property type="entry name" value="Diacylglycerol_kinase_cat_dom"/>
</dbReference>
<dbReference type="Pfam" id="PF19279">
    <property type="entry name" value="YegS_C"/>
    <property type="match status" value="1"/>
</dbReference>
<evidence type="ECO:0000256" key="2">
    <source>
        <dbReference type="ARBA" id="ARBA00005983"/>
    </source>
</evidence>
<sequence>MRSVIIHNPMSGFGSDAIFEFERALVHAGDECTFRALAPDFVAEEAVADAEDFDVCVLSGGDGSVTGLLYALRNRNVPVCVFPSGTANLLFANIGNAPEPAALARACRVGHTACIDLGEISWEDEQGTQHVKGFGLMSGTGFDAQLMEAALPNKAAMGQAAYFAAAFANPRPTVEEFTIIVDGQEYHRRGISCMVADNAMIQGDIQIVPDCRMDDGLLDVIVIETQDAAQVLRPLFSGIVDKTGKSIGRPHLEAFRGHEITVRTEEPVPLEIDGDVVSSDVTEYHAKVLPGACSIVVDSMSSYQPNSDAPARFADADEIAFPKE</sequence>
<dbReference type="GO" id="GO:0005524">
    <property type="term" value="F:ATP binding"/>
    <property type="evidence" value="ECO:0007669"/>
    <property type="project" value="UniProtKB-KW"/>
</dbReference>
<dbReference type="InterPro" id="IPR017438">
    <property type="entry name" value="ATP-NAD_kinase_N"/>
</dbReference>
<keyword evidence="7" id="KW-0444">Lipid biosynthesis</keyword>
<dbReference type="AlphaFoldDB" id="A0A100YVK6"/>
<gene>
    <name evidence="10" type="ORF">AUL39_05690</name>
</gene>
<dbReference type="SMART" id="SM00046">
    <property type="entry name" value="DAGKc"/>
    <property type="match status" value="1"/>
</dbReference>
<evidence type="ECO:0000256" key="6">
    <source>
        <dbReference type="ARBA" id="ARBA00022840"/>
    </source>
</evidence>
<keyword evidence="4" id="KW-0547">Nucleotide-binding</keyword>
<comment type="caution">
    <text evidence="10">The sequence shown here is derived from an EMBL/GenBank/DDBJ whole genome shotgun (WGS) entry which is preliminary data.</text>
</comment>
<dbReference type="Gene3D" id="3.40.50.10330">
    <property type="entry name" value="Probable inorganic polyphosphate/atp-NAD kinase, domain 1"/>
    <property type="match status" value="1"/>
</dbReference>
<keyword evidence="11" id="KW-1185">Reference proteome</keyword>
<evidence type="ECO:0000313" key="10">
    <source>
        <dbReference type="EMBL" id="KUH58486.1"/>
    </source>
</evidence>
<dbReference type="GO" id="GO:0005886">
    <property type="term" value="C:plasma membrane"/>
    <property type="evidence" value="ECO:0007669"/>
    <property type="project" value="TreeGrafter"/>
</dbReference>
<comment type="cofactor">
    <cofactor evidence="1">
        <name>Mg(2+)</name>
        <dbReference type="ChEBI" id="CHEBI:18420"/>
    </cofactor>
</comment>
<evidence type="ECO:0000256" key="5">
    <source>
        <dbReference type="ARBA" id="ARBA00022777"/>
    </source>
</evidence>
<reference evidence="10 11" key="1">
    <citation type="submission" date="2015-12" db="EMBL/GenBank/DDBJ databases">
        <title>Draft Genome Sequence of Olsenella scatoligenes SK9K4T; a Producer of 3-Methylindole- (skatole) and 4-Methylphenol- (p-cresol) Isolated from Pig Feces.</title>
        <authorList>
            <person name="Li X."/>
            <person name="Borg B."/>
            <person name="Canibe N."/>
        </authorList>
    </citation>
    <scope>NUCLEOTIDE SEQUENCE [LARGE SCALE GENOMIC DNA]</scope>
    <source>
        <strain evidence="10 11">SK9K4</strain>
    </source>
</reference>
<name>A0A100YVK6_TRASO</name>
<dbReference type="Pfam" id="PF00781">
    <property type="entry name" value="DAGK_cat"/>
    <property type="match status" value="1"/>
</dbReference>
<dbReference type="GO" id="GO:0008654">
    <property type="term" value="P:phospholipid biosynthetic process"/>
    <property type="evidence" value="ECO:0007669"/>
    <property type="project" value="UniProtKB-KW"/>
</dbReference>
<comment type="similarity">
    <text evidence="2">Belongs to the diacylglycerol/lipid kinase family.</text>
</comment>
<dbReference type="PROSITE" id="PS50146">
    <property type="entry name" value="DAGK"/>
    <property type="match status" value="1"/>
</dbReference>
<feature type="domain" description="DAGKc" evidence="9">
    <location>
        <begin position="1"/>
        <end position="124"/>
    </location>
</feature>
<dbReference type="InterPro" id="IPR045540">
    <property type="entry name" value="YegS/DAGK_C"/>
</dbReference>
<dbReference type="GO" id="GO:0016301">
    <property type="term" value="F:kinase activity"/>
    <property type="evidence" value="ECO:0007669"/>
    <property type="project" value="UniProtKB-KW"/>
</dbReference>
<evidence type="ECO:0000259" key="9">
    <source>
        <dbReference type="PROSITE" id="PS50146"/>
    </source>
</evidence>
<accession>A0A100YVK6</accession>
<organism evidence="10 11">
    <name type="scientific">Tractidigestivibacter scatoligenes</name>
    <name type="common">Olsenella scatoligenes</name>
    <dbReference type="NCBI Taxonomy" id="1299998"/>
    <lineage>
        <taxon>Bacteria</taxon>
        <taxon>Bacillati</taxon>
        <taxon>Actinomycetota</taxon>
        <taxon>Coriobacteriia</taxon>
        <taxon>Coriobacteriales</taxon>
        <taxon>Atopobiaceae</taxon>
        <taxon>Tractidigestivibacter</taxon>
    </lineage>
</organism>
<dbReference type="Proteomes" id="UP000054078">
    <property type="component" value="Unassembled WGS sequence"/>
</dbReference>
<evidence type="ECO:0000256" key="7">
    <source>
        <dbReference type="ARBA" id="ARBA00023209"/>
    </source>
</evidence>
<keyword evidence="7" id="KW-0594">Phospholipid biosynthesis</keyword>
<keyword evidence="3" id="KW-0808">Transferase</keyword>